<evidence type="ECO:0000313" key="2">
    <source>
        <dbReference type="EMBL" id="GIX99521.1"/>
    </source>
</evidence>
<comment type="caution">
    <text evidence="2">The sequence shown here is derived from an EMBL/GenBank/DDBJ whole genome shotgun (WGS) entry which is preliminary data.</text>
</comment>
<accession>A0AAV4PUI6</accession>
<dbReference type="AlphaFoldDB" id="A0AAV4PUI6"/>
<protein>
    <submittedName>
        <fullName evidence="2">Uncharacterized protein</fullName>
    </submittedName>
</protein>
<dbReference type="Proteomes" id="UP001054837">
    <property type="component" value="Unassembled WGS sequence"/>
</dbReference>
<proteinExistence type="predicted"/>
<keyword evidence="1" id="KW-1133">Transmembrane helix</keyword>
<evidence type="ECO:0000313" key="3">
    <source>
        <dbReference type="Proteomes" id="UP001054837"/>
    </source>
</evidence>
<name>A0AAV4PUI6_9ARAC</name>
<feature type="transmembrane region" description="Helical" evidence="1">
    <location>
        <begin position="42"/>
        <end position="59"/>
    </location>
</feature>
<feature type="transmembrane region" description="Helical" evidence="1">
    <location>
        <begin position="6"/>
        <end position="30"/>
    </location>
</feature>
<sequence length="114" mass="13056">MHFSYLFQYCFNALLLLVQYCSTPICSVPLYSCLLSTAKNTLLLFVQYSSSALFLLLQYCSKALLLLVQYCSNAMLLLVQYCFNIFIARSFVSLNVNQFILVIILCEYLQSGQL</sequence>
<evidence type="ECO:0000256" key="1">
    <source>
        <dbReference type="SAM" id="Phobius"/>
    </source>
</evidence>
<gene>
    <name evidence="2" type="ORF">CDAR_104511</name>
</gene>
<keyword evidence="1" id="KW-0812">Transmembrane</keyword>
<reference evidence="2 3" key="1">
    <citation type="submission" date="2021-06" db="EMBL/GenBank/DDBJ databases">
        <title>Caerostris darwini draft genome.</title>
        <authorList>
            <person name="Kono N."/>
            <person name="Arakawa K."/>
        </authorList>
    </citation>
    <scope>NUCLEOTIDE SEQUENCE [LARGE SCALE GENOMIC DNA]</scope>
</reference>
<keyword evidence="1" id="KW-0472">Membrane</keyword>
<dbReference type="EMBL" id="BPLQ01003301">
    <property type="protein sequence ID" value="GIX99521.1"/>
    <property type="molecule type" value="Genomic_DNA"/>
</dbReference>
<feature type="transmembrane region" description="Helical" evidence="1">
    <location>
        <begin position="65"/>
        <end position="87"/>
    </location>
</feature>
<keyword evidence="3" id="KW-1185">Reference proteome</keyword>
<organism evidence="2 3">
    <name type="scientific">Caerostris darwini</name>
    <dbReference type="NCBI Taxonomy" id="1538125"/>
    <lineage>
        <taxon>Eukaryota</taxon>
        <taxon>Metazoa</taxon>
        <taxon>Ecdysozoa</taxon>
        <taxon>Arthropoda</taxon>
        <taxon>Chelicerata</taxon>
        <taxon>Arachnida</taxon>
        <taxon>Araneae</taxon>
        <taxon>Araneomorphae</taxon>
        <taxon>Entelegynae</taxon>
        <taxon>Araneoidea</taxon>
        <taxon>Araneidae</taxon>
        <taxon>Caerostris</taxon>
    </lineage>
</organism>